<sequence>MGDFEDRLTSLETKVSDLTTTLGELVEQLRLTNLAQASASVKPRVCSKKKWVVEEDRDGGTEEVNSNSSDVESVKERSGIGKSSNHIRNLRINFKIEILVFDGSIDAEMLDNWLDRLETYFFVYEYSNAQKICFSTLKFFEQSVQDYTTAFHNQALVLDIDVDEYEMFMKYTGGFSESIRRELKLFTVANIEDATVKAIAIEGKYLKSDKEDDKNKSGYKSSWKYKHKGESKGEGSSSKENYCNHFFGYRGGELGKTFSCQYQVKQSLVEAIIDRERCGFDDHEAVYITITERFIDKVTREVVPLDVCQVILGSPYLWDRDAIHYRRARKYRLVKEGKEFHINVCKEHVTTNNLVTATQVKRLVNASGKFVLLVRPVQKGTSARVLSTMTASYKQQTDIGKLYEEVVVHSDHRPFQFLAPQSKLECCLQ</sequence>
<gene>
    <name evidence="1" type="ORF">GIB67_005179</name>
</gene>
<name>A0A7J7NMW9_9MAGN</name>
<dbReference type="OrthoDB" id="1747743at2759"/>
<dbReference type="AlphaFoldDB" id="A0A7J7NMW9"/>
<organism evidence="1 2">
    <name type="scientific">Kingdonia uniflora</name>
    <dbReference type="NCBI Taxonomy" id="39325"/>
    <lineage>
        <taxon>Eukaryota</taxon>
        <taxon>Viridiplantae</taxon>
        <taxon>Streptophyta</taxon>
        <taxon>Embryophyta</taxon>
        <taxon>Tracheophyta</taxon>
        <taxon>Spermatophyta</taxon>
        <taxon>Magnoliopsida</taxon>
        <taxon>Ranunculales</taxon>
        <taxon>Circaeasteraceae</taxon>
        <taxon>Kingdonia</taxon>
    </lineage>
</organism>
<reference evidence="1 2" key="1">
    <citation type="journal article" date="2020" name="IScience">
        <title>Genome Sequencing of the Endangered Kingdonia uniflora (Circaeasteraceae, Ranunculales) Reveals Potential Mechanisms of Evolutionary Specialization.</title>
        <authorList>
            <person name="Sun Y."/>
            <person name="Deng T."/>
            <person name="Zhang A."/>
            <person name="Moore M.J."/>
            <person name="Landis J.B."/>
            <person name="Lin N."/>
            <person name="Zhang H."/>
            <person name="Zhang X."/>
            <person name="Huang J."/>
            <person name="Zhang X."/>
            <person name="Sun H."/>
            <person name="Wang H."/>
        </authorList>
    </citation>
    <scope>NUCLEOTIDE SEQUENCE [LARGE SCALE GENOMIC DNA]</scope>
    <source>
        <strain evidence="1">TB1705</strain>
        <tissue evidence="1">Leaf</tissue>
    </source>
</reference>
<evidence type="ECO:0000313" key="2">
    <source>
        <dbReference type="Proteomes" id="UP000541444"/>
    </source>
</evidence>
<keyword evidence="2" id="KW-1185">Reference proteome</keyword>
<dbReference type="EMBL" id="JACGCM010000692">
    <property type="protein sequence ID" value="KAF6168567.1"/>
    <property type="molecule type" value="Genomic_DNA"/>
</dbReference>
<proteinExistence type="predicted"/>
<accession>A0A7J7NMW9</accession>
<evidence type="ECO:0008006" key="3">
    <source>
        <dbReference type="Google" id="ProtNLM"/>
    </source>
</evidence>
<dbReference type="Proteomes" id="UP000541444">
    <property type="component" value="Unassembled WGS sequence"/>
</dbReference>
<comment type="caution">
    <text evidence="1">The sequence shown here is derived from an EMBL/GenBank/DDBJ whole genome shotgun (WGS) entry which is preliminary data.</text>
</comment>
<protein>
    <recommendedName>
        <fullName evidence="3">Retrotransposon gag domain-containing protein</fullName>
    </recommendedName>
</protein>
<evidence type="ECO:0000313" key="1">
    <source>
        <dbReference type="EMBL" id="KAF6168567.1"/>
    </source>
</evidence>